<keyword evidence="2" id="KW-1185">Reference proteome</keyword>
<name>A0ACB9F7W8_CICIN</name>
<accession>A0ACB9F7W8</accession>
<organism evidence="1 2">
    <name type="scientific">Cichorium intybus</name>
    <name type="common">Chicory</name>
    <dbReference type="NCBI Taxonomy" id="13427"/>
    <lineage>
        <taxon>Eukaryota</taxon>
        <taxon>Viridiplantae</taxon>
        <taxon>Streptophyta</taxon>
        <taxon>Embryophyta</taxon>
        <taxon>Tracheophyta</taxon>
        <taxon>Spermatophyta</taxon>
        <taxon>Magnoliopsida</taxon>
        <taxon>eudicotyledons</taxon>
        <taxon>Gunneridae</taxon>
        <taxon>Pentapetalae</taxon>
        <taxon>asterids</taxon>
        <taxon>campanulids</taxon>
        <taxon>Asterales</taxon>
        <taxon>Asteraceae</taxon>
        <taxon>Cichorioideae</taxon>
        <taxon>Cichorieae</taxon>
        <taxon>Cichoriinae</taxon>
        <taxon>Cichorium</taxon>
    </lineage>
</organism>
<comment type="caution">
    <text evidence="1">The sequence shown here is derived from an EMBL/GenBank/DDBJ whole genome shotgun (WGS) entry which is preliminary data.</text>
</comment>
<gene>
    <name evidence="1" type="ORF">L2E82_17282</name>
</gene>
<proteinExistence type="predicted"/>
<dbReference type="EMBL" id="CM042011">
    <property type="protein sequence ID" value="KAI3767194.1"/>
    <property type="molecule type" value="Genomic_DNA"/>
</dbReference>
<reference evidence="2" key="1">
    <citation type="journal article" date="2022" name="Mol. Ecol. Resour.">
        <title>The genomes of chicory, endive, great burdock and yacon provide insights into Asteraceae palaeo-polyploidization history and plant inulin production.</title>
        <authorList>
            <person name="Fan W."/>
            <person name="Wang S."/>
            <person name="Wang H."/>
            <person name="Wang A."/>
            <person name="Jiang F."/>
            <person name="Liu H."/>
            <person name="Zhao H."/>
            <person name="Xu D."/>
            <person name="Zhang Y."/>
        </authorList>
    </citation>
    <scope>NUCLEOTIDE SEQUENCE [LARGE SCALE GENOMIC DNA]</scope>
    <source>
        <strain evidence="2">cv. Punajuju</strain>
    </source>
</reference>
<dbReference type="Proteomes" id="UP001055811">
    <property type="component" value="Linkage Group LG03"/>
</dbReference>
<evidence type="ECO:0000313" key="1">
    <source>
        <dbReference type="EMBL" id="KAI3767194.1"/>
    </source>
</evidence>
<sequence>MVLPPPPLSLLCLISIVTLYLMICYAVIGFIAKSDVFRTDSRGIDHSTPGLSIEELQKLQSFNHRVNQRDEESLSCAICLDDFKEFEYGN</sequence>
<reference evidence="1 2" key="2">
    <citation type="journal article" date="2022" name="Mol. Ecol. Resour.">
        <title>The genomes of chicory, endive, great burdock and yacon provide insights into Asteraceae paleo-polyploidization history and plant inulin production.</title>
        <authorList>
            <person name="Fan W."/>
            <person name="Wang S."/>
            <person name="Wang H."/>
            <person name="Wang A."/>
            <person name="Jiang F."/>
            <person name="Liu H."/>
            <person name="Zhao H."/>
            <person name="Xu D."/>
            <person name="Zhang Y."/>
        </authorList>
    </citation>
    <scope>NUCLEOTIDE SEQUENCE [LARGE SCALE GENOMIC DNA]</scope>
    <source>
        <strain evidence="2">cv. Punajuju</strain>
        <tissue evidence="1">Leaves</tissue>
    </source>
</reference>
<protein>
    <submittedName>
        <fullName evidence="1">Uncharacterized protein</fullName>
    </submittedName>
</protein>
<evidence type="ECO:0000313" key="2">
    <source>
        <dbReference type="Proteomes" id="UP001055811"/>
    </source>
</evidence>